<feature type="domain" description="2-C-methyl-D-erythritol 2,4-cyclodiphosphate synthase" evidence="1">
    <location>
        <begin position="67"/>
        <end position="132"/>
    </location>
</feature>
<reference evidence="2 3" key="1">
    <citation type="submission" date="2019-05" db="EMBL/GenBank/DDBJ databases">
        <title>Mikania micrantha, genome provides insights into the molecular mechanism of rapid growth.</title>
        <authorList>
            <person name="Liu B."/>
        </authorList>
    </citation>
    <scope>NUCLEOTIDE SEQUENCE [LARGE SCALE GENOMIC DNA]</scope>
    <source>
        <strain evidence="2">NLD-2019</strain>
        <tissue evidence="2">Leaf</tissue>
    </source>
</reference>
<dbReference type="AlphaFoldDB" id="A0A5N6N6M2"/>
<organism evidence="2 3">
    <name type="scientific">Mikania micrantha</name>
    <name type="common">bitter vine</name>
    <dbReference type="NCBI Taxonomy" id="192012"/>
    <lineage>
        <taxon>Eukaryota</taxon>
        <taxon>Viridiplantae</taxon>
        <taxon>Streptophyta</taxon>
        <taxon>Embryophyta</taxon>
        <taxon>Tracheophyta</taxon>
        <taxon>Spermatophyta</taxon>
        <taxon>Magnoliopsida</taxon>
        <taxon>eudicotyledons</taxon>
        <taxon>Gunneridae</taxon>
        <taxon>Pentapetalae</taxon>
        <taxon>asterids</taxon>
        <taxon>campanulids</taxon>
        <taxon>Asterales</taxon>
        <taxon>Asteraceae</taxon>
        <taxon>Asteroideae</taxon>
        <taxon>Heliantheae alliance</taxon>
        <taxon>Eupatorieae</taxon>
        <taxon>Mikania</taxon>
    </lineage>
</organism>
<dbReference type="SUPFAM" id="SSF69765">
    <property type="entry name" value="IpsF-like"/>
    <property type="match status" value="1"/>
</dbReference>
<name>A0A5N6N6M2_9ASTR</name>
<dbReference type="PANTHER" id="PTHR43181">
    <property type="entry name" value="2-C-METHYL-D-ERYTHRITOL 2,4-CYCLODIPHOSPHATE SYNTHASE, CHLOROPLASTIC"/>
    <property type="match status" value="1"/>
</dbReference>
<dbReference type="InterPro" id="IPR003526">
    <property type="entry name" value="MECDP_synthase"/>
</dbReference>
<comment type="caution">
    <text evidence="2">The sequence shown here is derived from an EMBL/GenBank/DDBJ whole genome shotgun (WGS) entry which is preliminary data.</text>
</comment>
<sequence length="135" mass="14786">MSNGLRSWFVTSQTTLDGGRGGNVVLPAAVGQNLSTAVRGIDYDYDGLNDLNHVMPADCVSPVEEILCMWNLDAMFILQRPKLSPHKESIRDNLSLLLGADPSIVNLKAKTHEKVDSLGENRNIAAHTIVLMMKK</sequence>
<dbReference type="GO" id="GO:0016114">
    <property type="term" value="P:terpenoid biosynthetic process"/>
    <property type="evidence" value="ECO:0007669"/>
    <property type="project" value="InterPro"/>
</dbReference>
<evidence type="ECO:0000259" key="1">
    <source>
        <dbReference type="Pfam" id="PF02542"/>
    </source>
</evidence>
<accession>A0A5N6N6M2</accession>
<dbReference type="Gene3D" id="3.30.1330.50">
    <property type="entry name" value="2-C-methyl-D-erythritol 2,4-cyclodiphosphate synthase"/>
    <property type="match status" value="1"/>
</dbReference>
<dbReference type="GO" id="GO:0008685">
    <property type="term" value="F:2-C-methyl-D-erythritol 2,4-cyclodiphosphate synthase activity"/>
    <property type="evidence" value="ECO:0007669"/>
    <property type="project" value="InterPro"/>
</dbReference>
<dbReference type="Proteomes" id="UP000326396">
    <property type="component" value="Linkage Group LG3"/>
</dbReference>
<gene>
    <name evidence="2" type="ORF">E3N88_26114</name>
</gene>
<dbReference type="InterPro" id="IPR036571">
    <property type="entry name" value="MECDP_synthase_sf"/>
</dbReference>
<proteinExistence type="predicted"/>
<dbReference type="PANTHER" id="PTHR43181:SF1">
    <property type="entry name" value="2-C-METHYL-D-ERYTHRITOL 2,4-CYCLODIPHOSPHATE SYNTHASE, CHLOROPLASTIC"/>
    <property type="match status" value="1"/>
</dbReference>
<keyword evidence="3" id="KW-1185">Reference proteome</keyword>
<dbReference type="EMBL" id="SZYD01000013">
    <property type="protein sequence ID" value="KAD4385945.1"/>
    <property type="molecule type" value="Genomic_DNA"/>
</dbReference>
<dbReference type="Pfam" id="PF02542">
    <property type="entry name" value="YgbB"/>
    <property type="match status" value="1"/>
</dbReference>
<evidence type="ECO:0000313" key="3">
    <source>
        <dbReference type="Proteomes" id="UP000326396"/>
    </source>
</evidence>
<protein>
    <recommendedName>
        <fullName evidence="1">2-C-methyl-D-erythritol 2,4-cyclodiphosphate synthase domain-containing protein</fullName>
    </recommendedName>
</protein>
<dbReference type="OrthoDB" id="2015434at2759"/>
<evidence type="ECO:0000313" key="2">
    <source>
        <dbReference type="EMBL" id="KAD4385945.1"/>
    </source>
</evidence>